<accession>A0ABW2PYG4</accession>
<comment type="caution">
    <text evidence="2">The sequence shown here is derived from an EMBL/GenBank/DDBJ whole genome shotgun (WGS) entry which is preliminary data.</text>
</comment>
<organism evidence="2 3">
    <name type="scientific">Scopulibacillus cellulosilyticus</name>
    <dbReference type="NCBI Taxonomy" id="2665665"/>
    <lineage>
        <taxon>Bacteria</taxon>
        <taxon>Bacillati</taxon>
        <taxon>Bacillota</taxon>
        <taxon>Bacilli</taxon>
        <taxon>Bacillales</taxon>
        <taxon>Sporolactobacillaceae</taxon>
        <taxon>Scopulibacillus</taxon>
    </lineage>
</organism>
<dbReference type="Pfam" id="PF06898">
    <property type="entry name" value="YqfD"/>
    <property type="match status" value="1"/>
</dbReference>
<keyword evidence="1" id="KW-0472">Membrane</keyword>
<proteinExistence type="predicted"/>
<reference evidence="3" key="1">
    <citation type="journal article" date="2019" name="Int. J. Syst. Evol. Microbiol.">
        <title>The Global Catalogue of Microorganisms (GCM) 10K type strain sequencing project: providing services to taxonomists for standard genome sequencing and annotation.</title>
        <authorList>
            <consortium name="The Broad Institute Genomics Platform"/>
            <consortium name="The Broad Institute Genome Sequencing Center for Infectious Disease"/>
            <person name="Wu L."/>
            <person name="Ma J."/>
        </authorList>
    </citation>
    <scope>NUCLEOTIDE SEQUENCE [LARGE SCALE GENOMIC DNA]</scope>
    <source>
        <strain evidence="3">CGMCC 1.16305</strain>
    </source>
</reference>
<gene>
    <name evidence="2" type="primary">yqfD</name>
    <name evidence="2" type="ORF">ACFQRG_10045</name>
</gene>
<evidence type="ECO:0000313" key="3">
    <source>
        <dbReference type="Proteomes" id="UP001596505"/>
    </source>
</evidence>
<dbReference type="RefSeq" id="WP_380965766.1">
    <property type="nucleotide sequence ID" value="NZ_JBHTCO010000011.1"/>
</dbReference>
<keyword evidence="1" id="KW-0812">Transmembrane</keyword>
<dbReference type="NCBIfam" id="TIGR02876">
    <property type="entry name" value="spore_yqfD"/>
    <property type="match status" value="1"/>
</dbReference>
<sequence>MKKNWNETVYGHVKVSISGRLTEQFINRCVREQISIWDIKRIDKTTITCYILLSDIKKIKPVLKTTDCRIHFIDRVGLPFLYKKLMSRLGIISGFVLFFAALFFLSNIVWRIDINGADPKLESEIKTILNKMDVHVGAFEFFLPSTEKIESELSGRLKKVTWLGVSRDGTTYHIDLVQKELPKKEKVFGPRHLVATKKAIVHKIFAEKGQPMVEQDQFVKPGQILISGLIGKESAPKPTAAKGKVIGETWYLSKTTVPLQSRYKTYTGETYTKRQLQLFGWNCPLWGLKNKPFKHYDREVTRKPVHFLFWDLPIAYKRITYRESEDNDRKLTETQALQEGKQAAYKKLKSQLPLKSKIVSQNIDKKEINNGKMKLTIHYIVYENIAKAEAIDPAKVKEQIEKEKKKKKDGQE</sequence>
<protein>
    <submittedName>
        <fullName evidence="2">Sporulation protein YqfD</fullName>
    </submittedName>
</protein>
<evidence type="ECO:0000256" key="1">
    <source>
        <dbReference type="SAM" id="Phobius"/>
    </source>
</evidence>
<dbReference type="Proteomes" id="UP001596505">
    <property type="component" value="Unassembled WGS sequence"/>
</dbReference>
<dbReference type="InterPro" id="IPR010690">
    <property type="entry name" value="YqfD"/>
</dbReference>
<dbReference type="PIRSF" id="PIRSF029895">
    <property type="entry name" value="SpoIV"/>
    <property type="match status" value="1"/>
</dbReference>
<feature type="transmembrane region" description="Helical" evidence="1">
    <location>
        <begin position="89"/>
        <end position="110"/>
    </location>
</feature>
<keyword evidence="1" id="KW-1133">Transmembrane helix</keyword>
<evidence type="ECO:0000313" key="2">
    <source>
        <dbReference type="EMBL" id="MFC7393306.1"/>
    </source>
</evidence>
<dbReference type="EMBL" id="JBHTCO010000011">
    <property type="protein sequence ID" value="MFC7393306.1"/>
    <property type="molecule type" value="Genomic_DNA"/>
</dbReference>
<keyword evidence="3" id="KW-1185">Reference proteome</keyword>
<name>A0ABW2PYG4_9BACL</name>